<dbReference type="GO" id="GO:0047061">
    <property type="term" value="F:glucose-fructose oxidoreductase activity"/>
    <property type="evidence" value="ECO:0007669"/>
    <property type="project" value="UniProtKB-EC"/>
</dbReference>
<dbReference type="Gene3D" id="3.40.50.720">
    <property type="entry name" value="NAD(P)-binding Rossmann-like Domain"/>
    <property type="match status" value="1"/>
</dbReference>
<accession>A0A518E2Q1</accession>
<gene>
    <name evidence="4" type="primary">gfo_8</name>
    <name evidence="4" type="ORF">Pla8534_62390</name>
</gene>
<dbReference type="Proteomes" id="UP000317648">
    <property type="component" value="Chromosome"/>
</dbReference>
<dbReference type="SUPFAM" id="SSF51735">
    <property type="entry name" value="NAD(P)-binding Rossmann-fold domains"/>
    <property type="match status" value="1"/>
</dbReference>
<dbReference type="EMBL" id="CP036433">
    <property type="protein sequence ID" value="QDU98371.1"/>
    <property type="molecule type" value="Genomic_DNA"/>
</dbReference>
<evidence type="ECO:0000313" key="4">
    <source>
        <dbReference type="EMBL" id="QDU98371.1"/>
    </source>
</evidence>
<dbReference type="KEGG" id="lcre:Pla8534_62390"/>
<feature type="domain" description="GFO/IDH/MocA-like oxidoreductase" evidence="3">
    <location>
        <begin position="143"/>
        <end position="260"/>
    </location>
</feature>
<proteinExistence type="predicted"/>
<reference evidence="4 5" key="1">
    <citation type="submission" date="2019-02" db="EMBL/GenBank/DDBJ databases">
        <title>Deep-cultivation of Planctomycetes and their phenomic and genomic characterization uncovers novel biology.</title>
        <authorList>
            <person name="Wiegand S."/>
            <person name="Jogler M."/>
            <person name="Boedeker C."/>
            <person name="Pinto D."/>
            <person name="Vollmers J."/>
            <person name="Rivas-Marin E."/>
            <person name="Kohn T."/>
            <person name="Peeters S.H."/>
            <person name="Heuer A."/>
            <person name="Rast P."/>
            <person name="Oberbeckmann S."/>
            <person name="Bunk B."/>
            <person name="Jeske O."/>
            <person name="Meyerdierks A."/>
            <person name="Storesund J.E."/>
            <person name="Kallscheuer N."/>
            <person name="Luecker S."/>
            <person name="Lage O.M."/>
            <person name="Pohl T."/>
            <person name="Merkel B.J."/>
            <person name="Hornburger P."/>
            <person name="Mueller R.-W."/>
            <person name="Bruemmer F."/>
            <person name="Labrenz M."/>
            <person name="Spormann A.M."/>
            <person name="Op den Camp H."/>
            <person name="Overmann J."/>
            <person name="Amann R."/>
            <person name="Jetten M.S.M."/>
            <person name="Mascher T."/>
            <person name="Medema M.H."/>
            <person name="Devos D.P."/>
            <person name="Kaster A.-K."/>
            <person name="Ovreas L."/>
            <person name="Rohde M."/>
            <person name="Galperin M.Y."/>
            <person name="Jogler C."/>
        </authorList>
    </citation>
    <scope>NUCLEOTIDE SEQUENCE [LARGE SCALE GENOMIC DNA]</scope>
    <source>
        <strain evidence="4 5">Pla85_3_4</strain>
    </source>
</reference>
<organism evidence="4 5">
    <name type="scientific">Lignipirellula cremea</name>
    <dbReference type="NCBI Taxonomy" id="2528010"/>
    <lineage>
        <taxon>Bacteria</taxon>
        <taxon>Pseudomonadati</taxon>
        <taxon>Planctomycetota</taxon>
        <taxon>Planctomycetia</taxon>
        <taxon>Pirellulales</taxon>
        <taxon>Pirellulaceae</taxon>
        <taxon>Lignipirellula</taxon>
    </lineage>
</organism>
<dbReference type="InterPro" id="IPR050463">
    <property type="entry name" value="Gfo/Idh/MocA_oxidrdct_glycsds"/>
</dbReference>
<dbReference type="Gene3D" id="3.30.360.10">
    <property type="entry name" value="Dihydrodipicolinate Reductase, domain 2"/>
    <property type="match status" value="1"/>
</dbReference>
<dbReference type="SUPFAM" id="SSF55347">
    <property type="entry name" value="Glyceraldehyde-3-phosphate dehydrogenase-like, C-terminal domain"/>
    <property type="match status" value="1"/>
</dbReference>
<evidence type="ECO:0000259" key="3">
    <source>
        <dbReference type="Pfam" id="PF22725"/>
    </source>
</evidence>
<protein>
    <submittedName>
        <fullName evidence="4">Glucose--fructose oxidoreductase</fullName>
        <ecNumber evidence="4">1.1.99.28</ecNumber>
    </submittedName>
</protein>
<keyword evidence="5" id="KW-1185">Reference proteome</keyword>
<name>A0A518E2Q1_9BACT</name>
<dbReference type="GO" id="GO:0000166">
    <property type="term" value="F:nucleotide binding"/>
    <property type="evidence" value="ECO:0007669"/>
    <property type="project" value="InterPro"/>
</dbReference>
<dbReference type="PANTHER" id="PTHR43818">
    <property type="entry name" value="BCDNA.GH03377"/>
    <property type="match status" value="1"/>
</dbReference>
<dbReference type="RefSeq" id="WP_197442715.1">
    <property type="nucleotide sequence ID" value="NZ_CP036433.1"/>
</dbReference>
<dbReference type="InterPro" id="IPR036291">
    <property type="entry name" value="NAD(P)-bd_dom_sf"/>
</dbReference>
<dbReference type="Pfam" id="PF01408">
    <property type="entry name" value="GFO_IDH_MocA"/>
    <property type="match status" value="1"/>
</dbReference>
<evidence type="ECO:0000256" key="1">
    <source>
        <dbReference type="ARBA" id="ARBA00023002"/>
    </source>
</evidence>
<evidence type="ECO:0000259" key="2">
    <source>
        <dbReference type="Pfam" id="PF01408"/>
    </source>
</evidence>
<dbReference type="InterPro" id="IPR055170">
    <property type="entry name" value="GFO_IDH_MocA-like_dom"/>
</dbReference>
<evidence type="ECO:0000313" key="5">
    <source>
        <dbReference type="Proteomes" id="UP000317648"/>
    </source>
</evidence>
<keyword evidence="1 4" id="KW-0560">Oxidoreductase</keyword>
<dbReference type="AlphaFoldDB" id="A0A518E2Q1"/>
<dbReference type="InterPro" id="IPR000683">
    <property type="entry name" value="Gfo/Idh/MocA-like_OxRdtase_N"/>
</dbReference>
<dbReference type="Pfam" id="PF22725">
    <property type="entry name" value="GFO_IDH_MocA_C3"/>
    <property type="match status" value="1"/>
</dbReference>
<sequence length="346" mass="37613">MLKAGVAGIGFMGWIHWLAYQQVDGIEVAAIQSRNEKKRAGDWRGIQGNFGPPGAEVDLTGVSAYATFEEMLADPTLDLIDLCLPPDQHPGMAEQALQAGKHVFCEKPMALTAEACDSMVAAAEKAGKQLLIGHVLPFGPEYSKALQIIESGEYGKLLGGHFRRVISDPTWIEGFYDPHKSGGPLIDLHVHDAHFIRLLFGMPTTVTSQGRMRGEVVEYCDTLFGFEDPSLVVSSATGVIYQQGRPFMHSFEIHLEKATLQFELQVFADGVETLPLKILASDGQVLRPDLGLRGEVDGFIGEIQEMVGAITSGKPSAILGGQLARDAVVLCQKQTESVRERRAVEV</sequence>
<feature type="domain" description="Gfo/Idh/MocA-like oxidoreductase N-terminal" evidence="2">
    <location>
        <begin position="3"/>
        <end position="134"/>
    </location>
</feature>
<dbReference type="EC" id="1.1.99.28" evidence="4"/>
<dbReference type="PANTHER" id="PTHR43818:SF11">
    <property type="entry name" value="BCDNA.GH03377"/>
    <property type="match status" value="1"/>
</dbReference>